<feature type="domain" description="Retrovirus-related Pol polyprotein from transposon TNT 1-94-like beta-barrel" evidence="2">
    <location>
        <begin position="224"/>
        <end position="301"/>
    </location>
</feature>
<dbReference type="Pfam" id="PF14223">
    <property type="entry name" value="Retrotran_gag_2"/>
    <property type="match status" value="1"/>
</dbReference>
<accession>A0A6A3A1P3</accession>
<keyword evidence="4" id="KW-1185">Reference proteome</keyword>
<dbReference type="EMBL" id="VEPZ02001052">
    <property type="protein sequence ID" value="KAE8697242.1"/>
    <property type="molecule type" value="Genomic_DNA"/>
</dbReference>
<feature type="region of interest" description="Disordered" evidence="1">
    <location>
        <begin position="164"/>
        <end position="201"/>
    </location>
</feature>
<proteinExistence type="predicted"/>
<dbReference type="PANTHER" id="PTHR47481">
    <property type="match status" value="1"/>
</dbReference>
<dbReference type="Proteomes" id="UP000436088">
    <property type="component" value="Unassembled WGS sequence"/>
</dbReference>
<evidence type="ECO:0000259" key="2">
    <source>
        <dbReference type="Pfam" id="PF22936"/>
    </source>
</evidence>
<evidence type="ECO:0000313" key="4">
    <source>
        <dbReference type="Proteomes" id="UP000436088"/>
    </source>
</evidence>
<name>A0A6A3A1P3_HIBSY</name>
<dbReference type="Pfam" id="PF22936">
    <property type="entry name" value="Pol_BBD"/>
    <property type="match status" value="1"/>
</dbReference>
<reference evidence="3" key="1">
    <citation type="submission" date="2019-09" db="EMBL/GenBank/DDBJ databases">
        <title>Draft genome information of white flower Hibiscus syriacus.</title>
        <authorList>
            <person name="Kim Y.-M."/>
        </authorList>
    </citation>
    <scope>NUCLEOTIDE SEQUENCE [LARGE SCALE GENOMIC DNA]</scope>
    <source>
        <strain evidence="3">YM2019G1</strain>
    </source>
</reference>
<organism evidence="3 4">
    <name type="scientific">Hibiscus syriacus</name>
    <name type="common">Rose of Sharon</name>
    <dbReference type="NCBI Taxonomy" id="106335"/>
    <lineage>
        <taxon>Eukaryota</taxon>
        <taxon>Viridiplantae</taxon>
        <taxon>Streptophyta</taxon>
        <taxon>Embryophyta</taxon>
        <taxon>Tracheophyta</taxon>
        <taxon>Spermatophyta</taxon>
        <taxon>Magnoliopsida</taxon>
        <taxon>eudicotyledons</taxon>
        <taxon>Gunneridae</taxon>
        <taxon>Pentapetalae</taxon>
        <taxon>rosids</taxon>
        <taxon>malvids</taxon>
        <taxon>Malvales</taxon>
        <taxon>Malvaceae</taxon>
        <taxon>Malvoideae</taxon>
        <taxon>Hibiscus</taxon>
    </lineage>
</organism>
<dbReference type="PANTHER" id="PTHR47481:SF22">
    <property type="entry name" value="RETROTRANSPOSON GAG DOMAIN-CONTAINING PROTEIN"/>
    <property type="match status" value="1"/>
</dbReference>
<gene>
    <name evidence="3" type="ORF">F3Y22_tig00110622pilonHSYRG00005</name>
</gene>
<evidence type="ECO:0000313" key="3">
    <source>
        <dbReference type="EMBL" id="KAE8697242.1"/>
    </source>
</evidence>
<feature type="compositionally biased region" description="Low complexity" evidence="1">
    <location>
        <begin position="173"/>
        <end position="187"/>
    </location>
</feature>
<comment type="caution">
    <text evidence="3">The sequence shown here is derived from an EMBL/GenBank/DDBJ whole genome shotgun (WGS) entry which is preliminary data.</text>
</comment>
<sequence>MLKLQTRLSSHGFDKINCCLAHLSILSSSLVPLIQQSATSREAWQILANTYAHPTRGYIKKIKDHIKKATKGSQSISDYMQYIKCRTDQLAALGKSMDHEDIIEKILEGLDDDYRHIADIVEGRDTHISFDEPHEKLINKELTIQQTQSASFLHLVTINVASTRSNRSHRFSSNRMQPPHSTPRQQPSQPPQATTRHQRPYLGNCQGCRQQGHTVAQCIETPAWLLDSGASHHVTADLGNLLLHAPYDGPDDTEIGDETGLHISKIDFTSIKTPSHTFQLNDVLFVPAMKRNLISISQFCKTNNTSIEFLPSSFRVKDLLTGATLLEGQPKGGVYELLILHLTSRPSVFTSTKVSSCA</sequence>
<protein>
    <recommendedName>
        <fullName evidence="2">Retrovirus-related Pol polyprotein from transposon TNT 1-94-like beta-barrel domain-containing protein</fullName>
    </recommendedName>
</protein>
<dbReference type="AlphaFoldDB" id="A0A6A3A1P3"/>
<evidence type="ECO:0000256" key="1">
    <source>
        <dbReference type="SAM" id="MobiDB-lite"/>
    </source>
</evidence>
<dbReference type="InterPro" id="IPR054722">
    <property type="entry name" value="PolX-like_BBD"/>
</dbReference>